<protein>
    <submittedName>
        <fullName evidence="1">Uncharacterized protein</fullName>
    </submittedName>
</protein>
<accession>A0ACB8CCS0</accession>
<proteinExistence type="predicted"/>
<comment type="caution">
    <text evidence="1">The sequence shown here is derived from an EMBL/GenBank/DDBJ whole genome shotgun (WGS) entry which is preliminary data.</text>
</comment>
<organism evidence="1 2">
    <name type="scientific">Dermacentor silvarum</name>
    <name type="common">Tick</name>
    <dbReference type="NCBI Taxonomy" id="543639"/>
    <lineage>
        <taxon>Eukaryota</taxon>
        <taxon>Metazoa</taxon>
        <taxon>Ecdysozoa</taxon>
        <taxon>Arthropoda</taxon>
        <taxon>Chelicerata</taxon>
        <taxon>Arachnida</taxon>
        <taxon>Acari</taxon>
        <taxon>Parasitiformes</taxon>
        <taxon>Ixodida</taxon>
        <taxon>Ixodoidea</taxon>
        <taxon>Ixodidae</taxon>
        <taxon>Rhipicephalinae</taxon>
        <taxon>Dermacentor</taxon>
    </lineage>
</organism>
<reference evidence="1" key="1">
    <citation type="submission" date="2020-05" db="EMBL/GenBank/DDBJ databases">
        <title>Large-scale comparative analyses of tick genomes elucidate their genetic diversity and vector capacities.</title>
        <authorList>
            <person name="Jia N."/>
            <person name="Wang J."/>
            <person name="Shi W."/>
            <person name="Du L."/>
            <person name="Sun Y."/>
            <person name="Zhan W."/>
            <person name="Jiang J."/>
            <person name="Wang Q."/>
            <person name="Zhang B."/>
            <person name="Ji P."/>
            <person name="Sakyi L.B."/>
            <person name="Cui X."/>
            <person name="Yuan T."/>
            <person name="Jiang B."/>
            <person name="Yang W."/>
            <person name="Lam T.T.-Y."/>
            <person name="Chang Q."/>
            <person name="Ding S."/>
            <person name="Wang X."/>
            <person name="Zhu J."/>
            <person name="Ruan X."/>
            <person name="Zhao L."/>
            <person name="Wei J."/>
            <person name="Que T."/>
            <person name="Du C."/>
            <person name="Cheng J."/>
            <person name="Dai P."/>
            <person name="Han X."/>
            <person name="Huang E."/>
            <person name="Gao Y."/>
            <person name="Liu J."/>
            <person name="Shao H."/>
            <person name="Ye R."/>
            <person name="Li L."/>
            <person name="Wei W."/>
            <person name="Wang X."/>
            <person name="Wang C."/>
            <person name="Yang T."/>
            <person name="Huo Q."/>
            <person name="Li W."/>
            <person name="Guo W."/>
            <person name="Chen H."/>
            <person name="Zhou L."/>
            <person name="Ni X."/>
            <person name="Tian J."/>
            <person name="Zhou Y."/>
            <person name="Sheng Y."/>
            <person name="Liu T."/>
            <person name="Pan Y."/>
            <person name="Xia L."/>
            <person name="Li J."/>
            <person name="Zhao F."/>
            <person name="Cao W."/>
        </authorList>
    </citation>
    <scope>NUCLEOTIDE SEQUENCE</scope>
    <source>
        <strain evidence="1">Dsil-2018</strain>
    </source>
</reference>
<name>A0ACB8CCS0_DERSI</name>
<sequence>MTTKTQLKPDQRQCEKAGLPSRSWKTIDGAQGATEDGLSARSNEGFGNCKRVRRYYGGNPLASELSKKTQLNNSRCRAWQFNNPLPRDIMNDPTTKRSFKSTRKFALHVLHVFISASEACTRSLQMVRFTVKYRHCDGKLQVKVTDNQVCLQYLTEHSQDVKRIEKLTNLLMRHMASKER</sequence>
<dbReference type="EMBL" id="CM023476">
    <property type="protein sequence ID" value="KAH7940491.1"/>
    <property type="molecule type" value="Genomic_DNA"/>
</dbReference>
<evidence type="ECO:0000313" key="2">
    <source>
        <dbReference type="Proteomes" id="UP000821865"/>
    </source>
</evidence>
<keyword evidence="2" id="KW-1185">Reference proteome</keyword>
<evidence type="ECO:0000313" key="1">
    <source>
        <dbReference type="EMBL" id="KAH7940491.1"/>
    </source>
</evidence>
<gene>
    <name evidence="1" type="ORF">HPB49_000502</name>
</gene>
<dbReference type="Proteomes" id="UP000821865">
    <property type="component" value="Chromosome 7"/>
</dbReference>